<reference evidence="2 3" key="1">
    <citation type="submission" date="2019-04" db="EMBL/GenBank/DDBJ databases">
        <title>Flavobacterium sp. strain DS2-A Genome sequencing and assembly.</title>
        <authorList>
            <person name="Kim I."/>
        </authorList>
    </citation>
    <scope>NUCLEOTIDE SEQUENCE [LARGE SCALE GENOMIC DNA]</scope>
    <source>
        <strain evidence="2 3">DS2-A</strain>
    </source>
</reference>
<sequence>MENTLQITKATIDDIEILLLISQKTFYDTFADDNSQENMQLYLDQNITHPKLREEISNPYSEFYLAKIDNRTIGYLKVNFGPAQTELKDPKALEIERIYVTKDYFGQNIGQSLYNKAIAIAKEHQLLYIWLGVWEENKRAIGFYTKNGFVAFDKHTFVMGNDKQTDIMMKLELQ</sequence>
<dbReference type="InterPro" id="IPR016181">
    <property type="entry name" value="Acyl_CoA_acyltransferase"/>
</dbReference>
<dbReference type="Proteomes" id="UP000297407">
    <property type="component" value="Unassembled WGS sequence"/>
</dbReference>
<dbReference type="EMBL" id="SRLH01000009">
    <property type="protein sequence ID" value="TGD56800.1"/>
    <property type="molecule type" value="Genomic_DNA"/>
</dbReference>
<dbReference type="RefSeq" id="WP_135527572.1">
    <property type="nucleotide sequence ID" value="NZ_SRLH01000009.1"/>
</dbReference>
<evidence type="ECO:0000259" key="1">
    <source>
        <dbReference type="PROSITE" id="PS51186"/>
    </source>
</evidence>
<protein>
    <submittedName>
        <fullName evidence="2">GNAT family N-acetyltransferase</fullName>
    </submittedName>
</protein>
<dbReference type="PANTHER" id="PTHR43617:SF33">
    <property type="entry name" value="SPORE COAT POLYSACCHARIDE BIOSYNTHESIS PROTEIN SPSD"/>
    <property type="match status" value="1"/>
</dbReference>
<keyword evidence="3" id="KW-1185">Reference proteome</keyword>
<dbReference type="PANTHER" id="PTHR43617">
    <property type="entry name" value="L-AMINO ACID N-ACETYLTRANSFERASE"/>
    <property type="match status" value="1"/>
</dbReference>
<evidence type="ECO:0000313" key="3">
    <source>
        <dbReference type="Proteomes" id="UP000297407"/>
    </source>
</evidence>
<organism evidence="2 3">
    <name type="scientific">Flavobacterium humi</name>
    <dbReference type="NCBI Taxonomy" id="2562683"/>
    <lineage>
        <taxon>Bacteria</taxon>
        <taxon>Pseudomonadati</taxon>
        <taxon>Bacteroidota</taxon>
        <taxon>Flavobacteriia</taxon>
        <taxon>Flavobacteriales</taxon>
        <taxon>Flavobacteriaceae</taxon>
        <taxon>Flavobacterium</taxon>
    </lineage>
</organism>
<name>A0A4Z0L3J5_9FLAO</name>
<feature type="domain" description="N-acetyltransferase" evidence="1">
    <location>
        <begin position="5"/>
        <end position="174"/>
    </location>
</feature>
<dbReference type="CDD" id="cd04301">
    <property type="entry name" value="NAT_SF"/>
    <property type="match status" value="1"/>
</dbReference>
<dbReference type="SUPFAM" id="SSF55729">
    <property type="entry name" value="Acyl-CoA N-acyltransferases (Nat)"/>
    <property type="match status" value="1"/>
</dbReference>
<dbReference type="OrthoDB" id="7205533at2"/>
<gene>
    <name evidence="2" type="ORF">E4635_15295</name>
</gene>
<dbReference type="Gene3D" id="3.40.630.30">
    <property type="match status" value="1"/>
</dbReference>
<dbReference type="GO" id="GO:0016747">
    <property type="term" value="F:acyltransferase activity, transferring groups other than amino-acyl groups"/>
    <property type="evidence" value="ECO:0007669"/>
    <property type="project" value="InterPro"/>
</dbReference>
<dbReference type="AlphaFoldDB" id="A0A4Z0L3J5"/>
<accession>A0A4Z0L3J5</accession>
<keyword evidence="2" id="KW-0808">Transferase</keyword>
<dbReference type="InterPro" id="IPR050276">
    <property type="entry name" value="MshD_Acetyltransferase"/>
</dbReference>
<dbReference type="Pfam" id="PF00583">
    <property type="entry name" value="Acetyltransf_1"/>
    <property type="match status" value="1"/>
</dbReference>
<comment type="caution">
    <text evidence="2">The sequence shown here is derived from an EMBL/GenBank/DDBJ whole genome shotgun (WGS) entry which is preliminary data.</text>
</comment>
<dbReference type="PROSITE" id="PS51186">
    <property type="entry name" value="GNAT"/>
    <property type="match status" value="1"/>
</dbReference>
<proteinExistence type="predicted"/>
<evidence type="ECO:0000313" key="2">
    <source>
        <dbReference type="EMBL" id="TGD56800.1"/>
    </source>
</evidence>
<dbReference type="InterPro" id="IPR000182">
    <property type="entry name" value="GNAT_dom"/>
</dbReference>